<name>A0A4Y2T6F8_ARAVE</name>
<evidence type="ECO:0000313" key="2">
    <source>
        <dbReference type="Proteomes" id="UP000499080"/>
    </source>
</evidence>
<gene>
    <name evidence="1" type="ORF">AVEN_176965_1</name>
</gene>
<proteinExistence type="predicted"/>
<evidence type="ECO:0000313" key="1">
    <source>
        <dbReference type="EMBL" id="GBN95383.1"/>
    </source>
</evidence>
<comment type="caution">
    <text evidence="1">The sequence shown here is derived from an EMBL/GenBank/DDBJ whole genome shotgun (WGS) entry which is preliminary data.</text>
</comment>
<reference evidence="1 2" key="1">
    <citation type="journal article" date="2019" name="Sci. Rep.">
        <title>Orb-weaving spider Araneus ventricosus genome elucidates the spidroin gene catalogue.</title>
        <authorList>
            <person name="Kono N."/>
            <person name="Nakamura H."/>
            <person name="Ohtoshi R."/>
            <person name="Moran D.A.P."/>
            <person name="Shinohara A."/>
            <person name="Yoshida Y."/>
            <person name="Fujiwara M."/>
            <person name="Mori M."/>
            <person name="Tomita M."/>
            <person name="Arakawa K."/>
        </authorList>
    </citation>
    <scope>NUCLEOTIDE SEQUENCE [LARGE SCALE GENOMIC DNA]</scope>
</reference>
<organism evidence="1 2">
    <name type="scientific">Araneus ventricosus</name>
    <name type="common">Orbweaver spider</name>
    <name type="synonym">Epeira ventricosa</name>
    <dbReference type="NCBI Taxonomy" id="182803"/>
    <lineage>
        <taxon>Eukaryota</taxon>
        <taxon>Metazoa</taxon>
        <taxon>Ecdysozoa</taxon>
        <taxon>Arthropoda</taxon>
        <taxon>Chelicerata</taxon>
        <taxon>Arachnida</taxon>
        <taxon>Araneae</taxon>
        <taxon>Araneomorphae</taxon>
        <taxon>Entelegynae</taxon>
        <taxon>Araneoidea</taxon>
        <taxon>Araneidae</taxon>
        <taxon>Araneus</taxon>
    </lineage>
</organism>
<dbReference type="EMBL" id="BGPR01026003">
    <property type="protein sequence ID" value="GBN95383.1"/>
    <property type="molecule type" value="Genomic_DNA"/>
</dbReference>
<protein>
    <submittedName>
        <fullName evidence="1">Uncharacterized protein</fullName>
    </submittedName>
</protein>
<dbReference type="AlphaFoldDB" id="A0A4Y2T6F8"/>
<dbReference type="Proteomes" id="UP000499080">
    <property type="component" value="Unassembled WGS sequence"/>
</dbReference>
<sequence>MVRQLGLDGDNLNIPSIPISSNNKPDIVPVSGAINCMPTYNVPTLDVFEDVQLEPQIQNHTFKLINNLVERRHNYETNSASNDDPVIN</sequence>
<accession>A0A4Y2T6F8</accession>
<keyword evidence="2" id="KW-1185">Reference proteome</keyword>